<dbReference type="EMBL" id="OOIL02000049">
    <property type="protein sequence ID" value="VFQ59733.1"/>
    <property type="molecule type" value="Genomic_DNA"/>
</dbReference>
<gene>
    <name evidence="1" type="ORF">CCAM_LOCUS1509</name>
</gene>
<evidence type="ECO:0000313" key="1">
    <source>
        <dbReference type="EMBL" id="VFQ59733.1"/>
    </source>
</evidence>
<dbReference type="AlphaFoldDB" id="A0A484K256"/>
<sequence>MELVTRRMLSCDLKKKHSSDRNNSSLLCQLCTYQSFLDLSHEQLVYYSRGFLFSNRLKSAYDHELLALVLALRKHYLSGRHFFCSGRCPNFFMEHRFSPTRNSYNYLTSSL</sequence>
<organism evidence="1 2">
    <name type="scientific">Cuscuta campestris</name>
    <dbReference type="NCBI Taxonomy" id="132261"/>
    <lineage>
        <taxon>Eukaryota</taxon>
        <taxon>Viridiplantae</taxon>
        <taxon>Streptophyta</taxon>
        <taxon>Embryophyta</taxon>
        <taxon>Tracheophyta</taxon>
        <taxon>Spermatophyta</taxon>
        <taxon>Magnoliopsida</taxon>
        <taxon>eudicotyledons</taxon>
        <taxon>Gunneridae</taxon>
        <taxon>Pentapetalae</taxon>
        <taxon>asterids</taxon>
        <taxon>lamiids</taxon>
        <taxon>Solanales</taxon>
        <taxon>Convolvulaceae</taxon>
        <taxon>Cuscuteae</taxon>
        <taxon>Cuscuta</taxon>
        <taxon>Cuscuta subgen. Grammica</taxon>
        <taxon>Cuscuta sect. Cleistogrammica</taxon>
    </lineage>
</organism>
<proteinExistence type="predicted"/>
<dbReference type="OrthoDB" id="10055717at2759"/>
<accession>A0A484K256</accession>
<protein>
    <submittedName>
        <fullName evidence="1">Uncharacterized protein</fullName>
    </submittedName>
</protein>
<dbReference type="Proteomes" id="UP000595140">
    <property type="component" value="Unassembled WGS sequence"/>
</dbReference>
<reference evidence="1 2" key="1">
    <citation type="submission" date="2018-04" db="EMBL/GenBank/DDBJ databases">
        <authorList>
            <person name="Vogel A."/>
        </authorList>
    </citation>
    <scope>NUCLEOTIDE SEQUENCE [LARGE SCALE GENOMIC DNA]</scope>
</reference>
<name>A0A484K256_9ASTE</name>
<keyword evidence="2" id="KW-1185">Reference proteome</keyword>
<evidence type="ECO:0000313" key="2">
    <source>
        <dbReference type="Proteomes" id="UP000595140"/>
    </source>
</evidence>